<proteinExistence type="predicted"/>
<dbReference type="HOGENOM" id="CLU_1669122_0_0_1"/>
<evidence type="ECO:0000313" key="2">
    <source>
        <dbReference type="Proteomes" id="UP000008177"/>
    </source>
</evidence>
<organism evidence="1 2">
    <name type="scientific">Botryotinia fuckeliana (strain T4)</name>
    <name type="common">Noble rot fungus</name>
    <name type="synonym">Botrytis cinerea</name>
    <dbReference type="NCBI Taxonomy" id="999810"/>
    <lineage>
        <taxon>Eukaryota</taxon>
        <taxon>Fungi</taxon>
        <taxon>Dikarya</taxon>
        <taxon>Ascomycota</taxon>
        <taxon>Pezizomycotina</taxon>
        <taxon>Leotiomycetes</taxon>
        <taxon>Helotiales</taxon>
        <taxon>Sclerotiniaceae</taxon>
        <taxon>Botrytis</taxon>
    </lineage>
</organism>
<accession>G2XY68</accession>
<dbReference type="InParanoid" id="G2XY68"/>
<reference evidence="2" key="1">
    <citation type="journal article" date="2011" name="PLoS Genet.">
        <title>Genomic analysis of the necrotrophic fungal pathogens Sclerotinia sclerotiorum and Botrytis cinerea.</title>
        <authorList>
            <person name="Amselem J."/>
            <person name="Cuomo C.A."/>
            <person name="van Kan J.A."/>
            <person name="Viaud M."/>
            <person name="Benito E.P."/>
            <person name="Couloux A."/>
            <person name="Coutinho P.M."/>
            <person name="de Vries R.P."/>
            <person name="Dyer P.S."/>
            <person name="Fillinger S."/>
            <person name="Fournier E."/>
            <person name="Gout L."/>
            <person name="Hahn M."/>
            <person name="Kohn L."/>
            <person name="Lapalu N."/>
            <person name="Plummer K.M."/>
            <person name="Pradier J.M."/>
            <person name="Quevillon E."/>
            <person name="Sharon A."/>
            <person name="Simon A."/>
            <person name="ten Have A."/>
            <person name="Tudzynski B."/>
            <person name="Tudzynski P."/>
            <person name="Wincker P."/>
            <person name="Andrew M."/>
            <person name="Anthouard V."/>
            <person name="Beever R.E."/>
            <person name="Beffa R."/>
            <person name="Benoit I."/>
            <person name="Bouzid O."/>
            <person name="Brault B."/>
            <person name="Chen Z."/>
            <person name="Choquer M."/>
            <person name="Collemare J."/>
            <person name="Cotton P."/>
            <person name="Danchin E.G."/>
            <person name="Da Silva C."/>
            <person name="Gautier A."/>
            <person name="Giraud C."/>
            <person name="Giraud T."/>
            <person name="Gonzalez C."/>
            <person name="Grossetete S."/>
            <person name="Guldener U."/>
            <person name="Henrissat B."/>
            <person name="Howlett B.J."/>
            <person name="Kodira C."/>
            <person name="Kretschmer M."/>
            <person name="Lappartient A."/>
            <person name="Leroch M."/>
            <person name="Levis C."/>
            <person name="Mauceli E."/>
            <person name="Neuveglise C."/>
            <person name="Oeser B."/>
            <person name="Pearson M."/>
            <person name="Poulain J."/>
            <person name="Poussereau N."/>
            <person name="Quesneville H."/>
            <person name="Rascle C."/>
            <person name="Schumacher J."/>
            <person name="Segurens B."/>
            <person name="Sexton A."/>
            <person name="Silva E."/>
            <person name="Sirven C."/>
            <person name="Soanes D.M."/>
            <person name="Talbot N.J."/>
            <person name="Templeton M."/>
            <person name="Yandava C."/>
            <person name="Yarden O."/>
            <person name="Zeng Q."/>
            <person name="Rollins J.A."/>
            <person name="Lebrun M.H."/>
            <person name="Dickman M."/>
        </authorList>
    </citation>
    <scope>NUCLEOTIDE SEQUENCE [LARGE SCALE GENOMIC DNA]</scope>
    <source>
        <strain evidence="2">T4</strain>
    </source>
</reference>
<dbReference type="Proteomes" id="UP000008177">
    <property type="component" value="Unplaced contigs"/>
</dbReference>
<protein>
    <submittedName>
        <fullName evidence="1">Uncharacterized protein</fullName>
    </submittedName>
</protein>
<sequence length="158" mass="18076">MAQSRILAGDSALKPISSLVHGVQLFTIPTRSRLPFQKRIEASGFCASLTANLHLEWSTPRQLRATRYTQSTCNKSCHNNRLGREYSSRCQMKKRKRNFGGTRDLGRLFLISSRDVPLPELFCKARQTATVESPVILDLEGYTYRQSRHSFREKLLES</sequence>
<evidence type="ECO:0000313" key="1">
    <source>
        <dbReference type="EMBL" id="CCD45405.1"/>
    </source>
</evidence>
<dbReference type="EMBL" id="FQ790278">
    <property type="protein sequence ID" value="CCD45405.1"/>
    <property type="molecule type" value="Genomic_DNA"/>
</dbReference>
<dbReference type="AlphaFoldDB" id="G2XY68"/>
<gene>
    <name evidence="1" type="ORF">BofuT4_P044230.1</name>
</gene>
<name>G2XY68_BOTF4</name>